<dbReference type="Pfam" id="PF13648">
    <property type="entry name" value="Lipocalin_4"/>
    <property type="match status" value="1"/>
</dbReference>
<dbReference type="EMBL" id="QRDV01000007">
    <property type="protein sequence ID" value="RED43056.1"/>
    <property type="molecule type" value="Genomic_DNA"/>
</dbReference>
<feature type="domain" description="Lipocalin-like" evidence="1">
    <location>
        <begin position="34"/>
        <end position="126"/>
    </location>
</feature>
<proteinExistence type="predicted"/>
<dbReference type="Proteomes" id="UP000256980">
    <property type="component" value="Unassembled WGS sequence"/>
</dbReference>
<evidence type="ECO:0000313" key="3">
    <source>
        <dbReference type="Proteomes" id="UP000256980"/>
    </source>
</evidence>
<evidence type="ECO:0000259" key="1">
    <source>
        <dbReference type="Pfam" id="PF13648"/>
    </source>
</evidence>
<evidence type="ECO:0000313" key="2">
    <source>
        <dbReference type="EMBL" id="RED43056.1"/>
    </source>
</evidence>
<reference evidence="2 3" key="1">
    <citation type="submission" date="2018-07" db="EMBL/GenBank/DDBJ databases">
        <title>Genomic Encyclopedia of Type Strains, Phase III (KMG-III): the genomes of soil and plant-associated and newly described type strains.</title>
        <authorList>
            <person name="Whitman W."/>
        </authorList>
    </citation>
    <scope>NUCLEOTIDE SEQUENCE [LARGE SCALE GENOMIC DNA]</scope>
    <source>
        <strain evidence="2 3">CECT 7946</strain>
    </source>
</reference>
<organism evidence="2 3">
    <name type="scientific">Winogradskyella eximia</name>
    <dbReference type="NCBI Taxonomy" id="262006"/>
    <lineage>
        <taxon>Bacteria</taxon>
        <taxon>Pseudomonadati</taxon>
        <taxon>Bacteroidota</taxon>
        <taxon>Flavobacteriia</taxon>
        <taxon>Flavobacteriales</taxon>
        <taxon>Flavobacteriaceae</taxon>
        <taxon>Winogradskyella</taxon>
    </lineage>
</organism>
<protein>
    <submittedName>
        <fullName evidence="2">Lipocalin-like protein</fullName>
    </submittedName>
</protein>
<dbReference type="AlphaFoldDB" id="A0A3D9H2D3"/>
<name>A0A3D9H2D3_9FLAO</name>
<dbReference type="PROSITE" id="PS51257">
    <property type="entry name" value="PROKAR_LIPOPROTEIN"/>
    <property type="match status" value="1"/>
</dbReference>
<dbReference type="InterPro" id="IPR024311">
    <property type="entry name" value="Lipocalin-like"/>
</dbReference>
<gene>
    <name evidence="2" type="ORF">DFQ10_107245</name>
</gene>
<accession>A0A3D9H2D3</accession>
<dbReference type="RefSeq" id="WP_245940730.1">
    <property type="nucleotide sequence ID" value="NZ_CANKZP010000010.1"/>
</dbReference>
<comment type="caution">
    <text evidence="2">The sequence shown here is derived from an EMBL/GenBank/DDBJ whole genome shotgun (WGS) entry which is preliminary data.</text>
</comment>
<keyword evidence="3" id="KW-1185">Reference proteome</keyword>
<sequence>MKNVTNIIKHFSFLLIAVVIFSCSKNPENYIKHIEGYWEIDEVTMADGSKKEYKFNETIDYISVNDSLKGFRKKLKPGINDTYFSSDDEEAIVLKIEDNQLNIYYNTPYANWKETVLEATESQLRIINESENIYVYKRYTPIKLDID</sequence>